<dbReference type="EMBL" id="LFYR01001424">
    <property type="protein sequence ID" value="KMZ62054.1"/>
    <property type="molecule type" value="Genomic_DNA"/>
</dbReference>
<keyword evidence="3" id="KW-1185">Reference proteome</keyword>
<evidence type="ECO:0000313" key="2">
    <source>
        <dbReference type="EMBL" id="KMZ62054.1"/>
    </source>
</evidence>
<sequence>MGKGKGCTDYPIMRKVKEELYEAWELKIKDNVQKLGDPKASTSNKVDLTVEDNPSTTEPKKSITKTYGKDILDFVKLPTYFLSQENPAFLDEACVLTDKAEKAKIFSEKMRDLNKGDNILKRTREWNARERERGQGK</sequence>
<feature type="region of interest" description="Disordered" evidence="1">
    <location>
        <begin position="35"/>
        <end position="62"/>
    </location>
</feature>
<name>A0A0K9NZA2_ZOSMR</name>
<proteinExistence type="predicted"/>
<evidence type="ECO:0000313" key="3">
    <source>
        <dbReference type="Proteomes" id="UP000036987"/>
    </source>
</evidence>
<protein>
    <submittedName>
        <fullName evidence="2">Uncharacterized protein</fullName>
    </submittedName>
</protein>
<comment type="caution">
    <text evidence="2">The sequence shown here is derived from an EMBL/GenBank/DDBJ whole genome shotgun (WGS) entry which is preliminary data.</text>
</comment>
<dbReference type="AlphaFoldDB" id="A0A0K9NZA2"/>
<evidence type="ECO:0000256" key="1">
    <source>
        <dbReference type="SAM" id="MobiDB-lite"/>
    </source>
</evidence>
<dbReference type="Proteomes" id="UP000036987">
    <property type="component" value="Unassembled WGS sequence"/>
</dbReference>
<gene>
    <name evidence="2" type="ORF">ZOSMA_497G00020</name>
</gene>
<organism evidence="2 3">
    <name type="scientific">Zostera marina</name>
    <name type="common">Eelgrass</name>
    <dbReference type="NCBI Taxonomy" id="29655"/>
    <lineage>
        <taxon>Eukaryota</taxon>
        <taxon>Viridiplantae</taxon>
        <taxon>Streptophyta</taxon>
        <taxon>Embryophyta</taxon>
        <taxon>Tracheophyta</taxon>
        <taxon>Spermatophyta</taxon>
        <taxon>Magnoliopsida</taxon>
        <taxon>Liliopsida</taxon>
        <taxon>Zosteraceae</taxon>
        <taxon>Zostera</taxon>
    </lineage>
</organism>
<feature type="compositionally biased region" description="Polar residues" evidence="1">
    <location>
        <begin position="40"/>
        <end position="57"/>
    </location>
</feature>
<reference evidence="3" key="1">
    <citation type="journal article" date="2016" name="Nature">
        <title>The genome of the seagrass Zostera marina reveals angiosperm adaptation to the sea.</title>
        <authorList>
            <person name="Olsen J.L."/>
            <person name="Rouze P."/>
            <person name="Verhelst B."/>
            <person name="Lin Y.-C."/>
            <person name="Bayer T."/>
            <person name="Collen J."/>
            <person name="Dattolo E."/>
            <person name="De Paoli E."/>
            <person name="Dittami S."/>
            <person name="Maumus F."/>
            <person name="Michel G."/>
            <person name="Kersting A."/>
            <person name="Lauritano C."/>
            <person name="Lohaus R."/>
            <person name="Toepel M."/>
            <person name="Tonon T."/>
            <person name="Vanneste K."/>
            <person name="Amirebrahimi M."/>
            <person name="Brakel J."/>
            <person name="Bostroem C."/>
            <person name="Chovatia M."/>
            <person name="Grimwood J."/>
            <person name="Jenkins J.W."/>
            <person name="Jueterbock A."/>
            <person name="Mraz A."/>
            <person name="Stam W.T."/>
            <person name="Tice H."/>
            <person name="Bornberg-Bauer E."/>
            <person name="Green P.J."/>
            <person name="Pearson G.A."/>
            <person name="Procaccini G."/>
            <person name="Duarte C.M."/>
            <person name="Schmutz J."/>
            <person name="Reusch T.B.H."/>
            <person name="Van de Peer Y."/>
        </authorList>
    </citation>
    <scope>NUCLEOTIDE SEQUENCE [LARGE SCALE GENOMIC DNA]</scope>
    <source>
        <strain evidence="3">cv. Finnish</strain>
    </source>
</reference>
<accession>A0A0K9NZA2</accession>